<dbReference type="GO" id="GO:0097176">
    <property type="term" value="P:epoxide metabolic process"/>
    <property type="evidence" value="ECO:0007669"/>
    <property type="project" value="TreeGrafter"/>
</dbReference>
<dbReference type="Pfam" id="PF06441">
    <property type="entry name" value="EHN"/>
    <property type="match status" value="1"/>
</dbReference>
<dbReference type="GO" id="GO:0019369">
    <property type="term" value="P:arachidonate metabolic process"/>
    <property type="evidence" value="ECO:0007669"/>
    <property type="project" value="TreeGrafter"/>
</dbReference>
<dbReference type="InParanoid" id="A0A1V9XVN2"/>
<accession>A0A1V9XVN2</accession>
<comment type="caution">
    <text evidence="4">The sequence shown here is derived from an EMBL/GenBank/DDBJ whole genome shotgun (WGS) entry which is preliminary data.</text>
</comment>
<evidence type="ECO:0000259" key="3">
    <source>
        <dbReference type="Pfam" id="PF06441"/>
    </source>
</evidence>
<evidence type="ECO:0000313" key="4">
    <source>
        <dbReference type="EMBL" id="OQR77539.1"/>
    </source>
</evidence>
<dbReference type="OrthoDB" id="7130006at2759"/>
<comment type="similarity">
    <text evidence="1">Belongs to the peptidase S33 family.</text>
</comment>
<gene>
    <name evidence="4" type="ORF">BIW11_00426</name>
</gene>
<evidence type="ECO:0000256" key="2">
    <source>
        <dbReference type="ARBA" id="ARBA00022801"/>
    </source>
</evidence>
<dbReference type="EMBL" id="MNPL01003408">
    <property type="protein sequence ID" value="OQR77539.1"/>
    <property type="molecule type" value="Genomic_DNA"/>
</dbReference>
<dbReference type="AlphaFoldDB" id="A0A1V9XVN2"/>
<protein>
    <submittedName>
        <fullName evidence="4">Epoxide hydrolase 1-like</fullName>
    </submittedName>
</protein>
<proteinExistence type="inferred from homology"/>
<dbReference type="PANTHER" id="PTHR21661:SF16">
    <property type="entry name" value="EPOXIDE HYDROLASE"/>
    <property type="match status" value="1"/>
</dbReference>
<dbReference type="STRING" id="418985.A0A1V9XVN2"/>
<evidence type="ECO:0000256" key="1">
    <source>
        <dbReference type="ARBA" id="ARBA00010088"/>
    </source>
</evidence>
<organism evidence="4 5">
    <name type="scientific">Tropilaelaps mercedesae</name>
    <dbReference type="NCBI Taxonomy" id="418985"/>
    <lineage>
        <taxon>Eukaryota</taxon>
        <taxon>Metazoa</taxon>
        <taxon>Ecdysozoa</taxon>
        <taxon>Arthropoda</taxon>
        <taxon>Chelicerata</taxon>
        <taxon>Arachnida</taxon>
        <taxon>Acari</taxon>
        <taxon>Parasitiformes</taxon>
        <taxon>Mesostigmata</taxon>
        <taxon>Gamasina</taxon>
        <taxon>Dermanyssoidea</taxon>
        <taxon>Laelapidae</taxon>
        <taxon>Tropilaelaps</taxon>
    </lineage>
</organism>
<sequence length="235" mass="26958">VNSPPDDEAIYHYTIAFDAEMVTRLKEELSRTRWVDPLDGSNYKYGVNLKTFQKVIDYWKNQFDFNRVEDDMNSFPNYQTQIEGLNIHFFRSVPSKLSDKVKVVPLLMIHGWPGSFVEFLKVARLLSKPVNRIAFDIIVLSIPGYGFSQGSHKPGMNVLATARIFMKLMTRLGYTKFYVQGGEYGSMITLGLINSPAGLAAYILEKFSSGTQRDFEFLEGRGLDRKFFYEELLSI</sequence>
<keyword evidence="5" id="KW-1185">Reference proteome</keyword>
<dbReference type="InterPro" id="IPR029058">
    <property type="entry name" value="AB_hydrolase_fold"/>
</dbReference>
<dbReference type="SUPFAM" id="SSF53474">
    <property type="entry name" value="alpha/beta-Hydrolases"/>
    <property type="match status" value="1"/>
</dbReference>
<dbReference type="Proteomes" id="UP000192247">
    <property type="component" value="Unassembled WGS sequence"/>
</dbReference>
<dbReference type="InterPro" id="IPR000639">
    <property type="entry name" value="Epox_hydrolase-like"/>
</dbReference>
<dbReference type="GO" id="GO:0004301">
    <property type="term" value="F:epoxide hydrolase activity"/>
    <property type="evidence" value="ECO:0007669"/>
    <property type="project" value="TreeGrafter"/>
</dbReference>
<evidence type="ECO:0000313" key="5">
    <source>
        <dbReference type="Proteomes" id="UP000192247"/>
    </source>
</evidence>
<dbReference type="InterPro" id="IPR010497">
    <property type="entry name" value="Epoxide_hydro_N"/>
</dbReference>
<dbReference type="PANTHER" id="PTHR21661">
    <property type="entry name" value="EPOXIDE HYDROLASE 1-RELATED"/>
    <property type="match status" value="1"/>
</dbReference>
<reference evidence="4 5" key="1">
    <citation type="journal article" date="2017" name="Gigascience">
        <title>Draft genome of the honey bee ectoparasitic mite, Tropilaelaps mercedesae, is shaped by the parasitic life history.</title>
        <authorList>
            <person name="Dong X."/>
            <person name="Armstrong S.D."/>
            <person name="Xia D."/>
            <person name="Makepeace B.L."/>
            <person name="Darby A.C."/>
            <person name="Kadowaki T."/>
        </authorList>
    </citation>
    <scope>NUCLEOTIDE SEQUENCE [LARGE SCALE GENOMIC DNA]</scope>
    <source>
        <strain evidence="4">Wuxi-XJTLU</strain>
    </source>
</reference>
<feature type="non-terminal residue" evidence="4">
    <location>
        <position position="1"/>
    </location>
</feature>
<feature type="domain" description="Epoxide hydrolase N-terminal" evidence="3">
    <location>
        <begin position="12"/>
        <end position="119"/>
    </location>
</feature>
<dbReference type="PRINTS" id="PR00412">
    <property type="entry name" value="EPOXHYDRLASE"/>
</dbReference>
<keyword evidence="2 4" id="KW-0378">Hydrolase</keyword>
<name>A0A1V9XVN2_9ACAR</name>
<dbReference type="Gene3D" id="3.40.50.1820">
    <property type="entry name" value="alpha/beta hydrolase"/>
    <property type="match status" value="1"/>
</dbReference>